<geneLocation type="plasmid" evidence="1">
    <name>pRSPA02</name>
</geneLocation>
<dbReference type="HOGENOM" id="CLU_2234512_0_0_5"/>
<dbReference type="KEGG" id="rsq:Rsph17025_4203"/>
<evidence type="ECO:0000313" key="1">
    <source>
        <dbReference type="EMBL" id="ABP73053.1"/>
    </source>
</evidence>
<name>A4X089_CERS5</name>
<protein>
    <recommendedName>
        <fullName evidence="2">Type II toxin-antitoxin system RelE/ParE family toxin</fullName>
    </recommendedName>
</protein>
<dbReference type="EMBL" id="CP000663">
    <property type="protein sequence ID" value="ABP73053.1"/>
    <property type="molecule type" value="Genomic_DNA"/>
</dbReference>
<dbReference type="AlphaFoldDB" id="A4X089"/>
<accession>A4X089</accession>
<reference evidence="1" key="1">
    <citation type="submission" date="2007-04" db="EMBL/GenBank/DDBJ databases">
        <title>Complete sequence of plasmid pRSPA02 of Rhodobacter sphaeroides ATCC 17025.</title>
        <authorList>
            <consortium name="US DOE Joint Genome Institute"/>
            <person name="Copeland A."/>
            <person name="Lucas S."/>
            <person name="Lapidus A."/>
            <person name="Barry K."/>
            <person name="Detter J.C."/>
            <person name="Glavina del Rio T."/>
            <person name="Hammon N."/>
            <person name="Israni S."/>
            <person name="Dalin E."/>
            <person name="Tice H."/>
            <person name="Pitluck S."/>
            <person name="Chertkov O."/>
            <person name="Brettin T."/>
            <person name="Bruce D."/>
            <person name="Han C."/>
            <person name="Schmutz J."/>
            <person name="Larimer F."/>
            <person name="Land M."/>
            <person name="Hauser L."/>
            <person name="Kyrpides N."/>
            <person name="Kim E."/>
            <person name="Richardson P."/>
            <person name="Mackenzie C."/>
            <person name="Choudhary M."/>
            <person name="Donohue T.J."/>
            <person name="Kaplan S."/>
        </authorList>
    </citation>
    <scope>NUCLEOTIDE SEQUENCE [LARGE SCALE GENOMIC DNA]</scope>
    <source>
        <strain evidence="1">ATCC 17025</strain>
        <plasmid evidence="1">pRSPA02</plasmid>
    </source>
</reference>
<keyword evidence="1" id="KW-0614">Plasmid</keyword>
<organism evidence="1">
    <name type="scientific">Cereibacter sphaeroides (strain ATCC 17025 / ATH 2.4.3)</name>
    <name type="common">Rhodobacter sphaeroides</name>
    <dbReference type="NCBI Taxonomy" id="349102"/>
    <lineage>
        <taxon>Bacteria</taxon>
        <taxon>Pseudomonadati</taxon>
        <taxon>Pseudomonadota</taxon>
        <taxon>Alphaproteobacteria</taxon>
        <taxon>Rhodobacterales</taxon>
        <taxon>Paracoccaceae</taxon>
        <taxon>Cereibacter</taxon>
    </lineage>
</organism>
<proteinExistence type="predicted"/>
<evidence type="ECO:0008006" key="2">
    <source>
        <dbReference type="Google" id="ProtNLM"/>
    </source>
</evidence>
<sequence>MSYRVRFHPAVADDLDAILRWIIDFAGPQVGARRRAEIEAAMPTCRRRRIRAAFATRSHPACARFPPGGRRSSPSRWMMRRAKVIIHALSYAGADWMARSRPRSR</sequence>
<dbReference type="BioCyc" id="RSPH349102:G1G8M-4337-MONOMER"/>
<gene>
    <name evidence="1" type="ordered locus">Rsph17025_4203</name>
</gene>